<dbReference type="PANTHER" id="PTHR43420">
    <property type="entry name" value="ACETYLTRANSFERASE"/>
    <property type="match status" value="1"/>
</dbReference>
<gene>
    <name evidence="4" type="ORF">HGQ17_11725</name>
</gene>
<evidence type="ECO:0000313" key="4">
    <source>
        <dbReference type="EMBL" id="NLS10646.1"/>
    </source>
</evidence>
<dbReference type="GO" id="GO:0016747">
    <property type="term" value="F:acyltransferase activity, transferring groups other than amino-acyl groups"/>
    <property type="evidence" value="ECO:0007669"/>
    <property type="project" value="InterPro"/>
</dbReference>
<accession>A0A7X8YER9</accession>
<keyword evidence="5" id="KW-1185">Reference proteome</keyword>
<proteinExistence type="predicted"/>
<keyword evidence="1 4" id="KW-0808">Transferase</keyword>
<protein>
    <submittedName>
        <fullName evidence="4">GNAT family acetyltransferase</fullName>
        <ecNumber evidence="4">2.3.1.-</ecNumber>
    </submittedName>
</protein>
<dbReference type="EC" id="2.3.1.-" evidence="4"/>
<feature type="domain" description="N-acetyltransferase" evidence="3">
    <location>
        <begin position="1"/>
        <end position="139"/>
    </location>
</feature>
<dbReference type="InterPro" id="IPR016181">
    <property type="entry name" value="Acyl_CoA_acyltransferase"/>
</dbReference>
<dbReference type="PROSITE" id="PS51186">
    <property type="entry name" value="GNAT"/>
    <property type="match status" value="1"/>
</dbReference>
<dbReference type="Pfam" id="PF00583">
    <property type="entry name" value="Acetyltransf_1"/>
    <property type="match status" value="1"/>
</dbReference>
<evidence type="ECO:0000313" key="5">
    <source>
        <dbReference type="Proteomes" id="UP000523139"/>
    </source>
</evidence>
<dbReference type="SUPFAM" id="SSF55729">
    <property type="entry name" value="Acyl-CoA N-acyltransferases (Nat)"/>
    <property type="match status" value="1"/>
</dbReference>
<sequence>MLSASAANEAVALWEQAGLTRPWNDPHADFRRALESPAAEVLGIHDDAGALAATVMVGVDGHRGWIYYLAAAEEHRGQGLGQRLISAAEDWVRSQGIAKLMLMVRTENSGLAEYYEQLGYQRQETTVYGRRLIQDSPST</sequence>
<dbReference type="NCBIfam" id="NF002959">
    <property type="entry name" value="PRK03624.1"/>
    <property type="match status" value="1"/>
</dbReference>
<comment type="caution">
    <text evidence="4">The sequence shown here is derived from an EMBL/GenBank/DDBJ whole genome shotgun (WGS) entry which is preliminary data.</text>
</comment>
<dbReference type="Gene3D" id="3.40.630.30">
    <property type="match status" value="1"/>
</dbReference>
<name>A0A7X8YER9_9MICC</name>
<evidence type="ECO:0000256" key="2">
    <source>
        <dbReference type="ARBA" id="ARBA00023315"/>
    </source>
</evidence>
<evidence type="ECO:0000256" key="1">
    <source>
        <dbReference type="ARBA" id="ARBA00022679"/>
    </source>
</evidence>
<dbReference type="CDD" id="cd04301">
    <property type="entry name" value="NAT_SF"/>
    <property type="match status" value="1"/>
</dbReference>
<dbReference type="InterPro" id="IPR050680">
    <property type="entry name" value="YpeA/RimI_acetyltransf"/>
</dbReference>
<organism evidence="4 5">
    <name type="scientific">Nesterenkonia sedimenti</name>
    <dbReference type="NCBI Taxonomy" id="1463632"/>
    <lineage>
        <taxon>Bacteria</taxon>
        <taxon>Bacillati</taxon>
        <taxon>Actinomycetota</taxon>
        <taxon>Actinomycetes</taxon>
        <taxon>Micrococcales</taxon>
        <taxon>Micrococcaceae</taxon>
        <taxon>Nesterenkonia</taxon>
    </lineage>
</organism>
<dbReference type="InterPro" id="IPR000182">
    <property type="entry name" value="GNAT_dom"/>
</dbReference>
<evidence type="ECO:0000259" key="3">
    <source>
        <dbReference type="PROSITE" id="PS51186"/>
    </source>
</evidence>
<reference evidence="4 5" key="1">
    <citation type="submission" date="2020-04" db="EMBL/GenBank/DDBJ databases">
        <title>Nesterenkonia sp. nov., isolated from marine sediment.</title>
        <authorList>
            <person name="Zhang G."/>
        </authorList>
    </citation>
    <scope>NUCLEOTIDE SEQUENCE [LARGE SCALE GENOMIC DNA]</scope>
    <source>
        <strain evidence="4 5">MY13</strain>
    </source>
</reference>
<dbReference type="Proteomes" id="UP000523139">
    <property type="component" value="Unassembled WGS sequence"/>
</dbReference>
<dbReference type="EMBL" id="JABAHY010000012">
    <property type="protein sequence ID" value="NLS10646.1"/>
    <property type="molecule type" value="Genomic_DNA"/>
</dbReference>
<dbReference type="AlphaFoldDB" id="A0A7X8YER9"/>
<keyword evidence="2 4" id="KW-0012">Acyltransferase</keyword>